<keyword evidence="1" id="KW-0472">Membrane</keyword>
<protein>
    <submittedName>
        <fullName evidence="2">Uncharacterized protein</fullName>
    </submittedName>
</protein>
<dbReference type="EMBL" id="UOFR01000082">
    <property type="protein sequence ID" value="VAX01148.1"/>
    <property type="molecule type" value="Genomic_DNA"/>
</dbReference>
<keyword evidence="1" id="KW-1133">Transmembrane helix</keyword>
<reference evidence="2" key="1">
    <citation type="submission" date="2018-06" db="EMBL/GenBank/DDBJ databases">
        <authorList>
            <person name="Zhirakovskaya E."/>
        </authorList>
    </citation>
    <scope>NUCLEOTIDE SEQUENCE</scope>
</reference>
<name>A0A3B1AP53_9ZZZZ</name>
<gene>
    <name evidence="2" type="ORF">MNBD_GAMMA21-1870</name>
</gene>
<keyword evidence="1" id="KW-0812">Transmembrane</keyword>
<feature type="transmembrane region" description="Helical" evidence="1">
    <location>
        <begin position="13"/>
        <end position="31"/>
    </location>
</feature>
<accession>A0A3B1AP53</accession>
<evidence type="ECO:0000313" key="2">
    <source>
        <dbReference type="EMBL" id="VAX01148.1"/>
    </source>
</evidence>
<sequence>MGKKISTEDNFNFLFYALIFLLFSIAAFEQLGRD</sequence>
<dbReference type="AlphaFoldDB" id="A0A3B1AP53"/>
<proteinExistence type="predicted"/>
<organism evidence="2">
    <name type="scientific">hydrothermal vent metagenome</name>
    <dbReference type="NCBI Taxonomy" id="652676"/>
    <lineage>
        <taxon>unclassified sequences</taxon>
        <taxon>metagenomes</taxon>
        <taxon>ecological metagenomes</taxon>
    </lineage>
</organism>
<evidence type="ECO:0000256" key="1">
    <source>
        <dbReference type="SAM" id="Phobius"/>
    </source>
</evidence>